<dbReference type="AlphaFoldDB" id="A0A505DDN0"/>
<dbReference type="InterPro" id="IPR025445">
    <property type="entry name" value="DUF4191"/>
</dbReference>
<organism evidence="3 4">
    <name type="scientific">Streptomyces sporangiiformans</name>
    <dbReference type="NCBI Taxonomy" id="2315329"/>
    <lineage>
        <taxon>Bacteria</taxon>
        <taxon>Bacillati</taxon>
        <taxon>Actinomycetota</taxon>
        <taxon>Actinomycetes</taxon>
        <taxon>Kitasatosporales</taxon>
        <taxon>Streptomycetaceae</taxon>
        <taxon>Streptomyces</taxon>
    </lineage>
</organism>
<feature type="transmembrane region" description="Helical" evidence="2">
    <location>
        <begin position="33"/>
        <end position="53"/>
    </location>
</feature>
<evidence type="ECO:0000313" key="3">
    <source>
        <dbReference type="EMBL" id="TPQ17336.1"/>
    </source>
</evidence>
<comment type="caution">
    <text evidence="3">The sequence shown here is derived from an EMBL/GenBank/DDBJ whole genome shotgun (WGS) entry which is preliminary data.</text>
</comment>
<keyword evidence="2" id="KW-0472">Membrane</keyword>
<evidence type="ECO:0000256" key="2">
    <source>
        <dbReference type="SAM" id="Phobius"/>
    </source>
</evidence>
<dbReference type="OrthoDB" id="8479889at2"/>
<keyword evidence="2" id="KW-0812">Transmembrane</keyword>
<dbReference type="Proteomes" id="UP000317378">
    <property type="component" value="Unassembled WGS sequence"/>
</dbReference>
<proteinExistence type="predicted"/>
<dbReference type="EMBL" id="VCHX02000293">
    <property type="protein sequence ID" value="TPQ17336.1"/>
    <property type="molecule type" value="Genomic_DNA"/>
</dbReference>
<gene>
    <name evidence="3" type="ORF">FGD71_036920</name>
</gene>
<feature type="region of interest" description="Disordered" evidence="1">
    <location>
        <begin position="209"/>
        <end position="233"/>
    </location>
</feature>
<keyword evidence="2" id="KW-1133">Transmembrane helix</keyword>
<evidence type="ECO:0000313" key="4">
    <source>
        <dbReference type="Proteomes" id="UP000317378"/>
    </source>
</evidence>
<feature type="compositionally biased region" description="Low complexity" evidence="1">
    <location>
        <begin position="219"/>
        <end position="233"/>
    </location>
</feature>
<dbReference type="RefSeq" id="WP_119104911.1">
    <property type="nucleotide sequence ID" value="NZ_QXMJ01000293.1"/>
</dbReference>
<sequence>MARKETAADAANPGRLKQIALTYKMTRKADSKIGLVLAAVGIVTLGVFLAIGFLIGHPVYLGILGLLLAFLAMAIVFGRRAERAAFGQMEGQPGAAAAVLDNMKRGWTTTPAVAMNRSQDVVHRAVGKPGIVLIAEGNPNRVKGLLAAEKKKMARIVADVPVHDILVGKGEGQVELKKLRTTMLKLPRVLTGPQVTATNDRLRALGDLMSNMPLPKGPMPKGMRMPRGGPKAR</sequence>
<name>A0A505DDN0_9ACTN</name>
<keyword evidence="4" id="KW-1185">Reference proteome</keyword>
<accession>A0A505DDN0</accession>
<evidence type="ECO:0000256" key="1">
    <source>
        <dbReference type="SAM" id="MobiDB-lite"/>
    </source>
</evidence>
<feature type="transmembrane region" description="Helical" evidence="2">
    <location>
        <begin position="59"/>
        <end position="78"/>
    </location>
</feature>
<protein>
    <submittedName>
        <fullName evidence="3">DUF4191 domain-containing protein</fullName>
    </submittedName>
</protein>
<dbReference type="Pfam" id="PF13829">
    <property type="entry name" value="DUF4191"/>
    <property type="match status" value="1"/>
</dbReference>
<reference evidence="3 4" key="1">
    <citation type="submission" date="2019-06" db="EMBL/GenBank/DDBJ databases">
        <title>Streptomyces sporangiiformans sp. nov., a novel actinomycete isolated from soil in Mount Song.</title>
        <authorList>
            <person name="Han L."/>
        </authorList>
    </citation>
    <scope>NUCLEOTIDE SEQUENCE [LARGE SCALE GENOMIC DNA]</scope>
    <source>
        <strain evidence="3 4">NEAU-SSA 1</strain>
    </source>
</reference>